<proteinExistence type="predicted"/>
<protein>
    <submittedName>
        <fullName evidence="1">Uncharacterized protein</fullName>
    </submittedName>
</protein>
<dbReference type="RefSeq" id="WP_328738470.1">
    <property type="nucleotide sequence ID" value="NZ_CP108036.1"/>
</dbReference>
<dbReference type="GeneID" id="95494904"/>
<gene>
    <name evidence="1" type="ORF">OHA91_02670</name>
</gene>
<name>A0ABZ1Q457_9ACTN</name>
<dbReference type="EMBL" id="CP108036">
    <property type="protein sequence ID" value="WUN77488.1"/>
    <property type="molecule type" value="Genomic_DNA"/>
</dbReference>
<sequence length="186" mass="19686">MNTFRGTDGRHLEMTNGGTAVFVDVLVLAVSTLAREPWDFRFAALLTLQDQNVMGRGVVGFGLAELDLGDAPQERAAAKGFLLRVLDLALSRHRWDELTYEPARAEGYSRTYRAMVEAFDPETAGAETAGAETAVRTAAGPGGPPGPNQAAMASCTAHRVLDALPFWEGCVFCTGGVSATNGGPAR</sequence>
<organism evidence="1 2">
    <name type="scientific">Streptomyces erythrochromogenes</name>
    <dbReference type="NCBI Taxonomy" id="285574"/>
    <lineage>
        <taxon>Bacteria</taxon>
        <taxon>Bacillati</taxon>
        <taxon>Actinomycetota</taxon>
        <taxon>Actinomycetes</taxon>
        <taxon>Kitasatosporales</taxon>
        <taxon>Streptomycetaceae</taxon>
        <taxon>Streptomyces</taxon>
    </lineage>
</organism>
<keyword evidence="2" id="KW-1185">Reference proteome</keyword>
<dbReference type="Proteomes" id="UP001432312">
    <property type="component" value="Chromosome"/>
</dbReference>
<accession>A0ABZ1Q457</accession>
<reference evidence="1" key="1">
    <citation type="submission" date="2022-10" db="EMBL/GenBank/DDBJ databases">
        <title>The complete genomes of actinobacterial strains from the NBC collection.</title>
        <authorList>
            <person name="Joergensen T.S."/>
            <person name="Alvarez Arevalo M."/>
            <person name="Sterndorff E.B."/>
            <person name="Faurdal D."/>
            <person name="Vuksanovic O."/>
            <person name="Mourched A.-S."/>
            <person name="Charusanti P."/>
            <person name="Shaw S."/>
            <person name="Blin K."/>
            <person name="Weber T."/>
        </authorList>
    </citation>
    <scope>NUCLEOTIDE SEQUENCE</scope>
    <source>
        <strain evidence="1">NBC_00303</strain>
    </source>
</reference>
<evidence type="ECO:0000313" key="2">
    <source>
        <dbReference type="Proteomes" id="UP001432312"/>
    </source>
</evidence>
<evidence type="ECO:0000313" key="1">
    <source>
        <dbReference type="EMBL" id="WUN77488.1"/>
    </source>
</evidence>